<dbReference type="InterPro" id="IPR055414">
    <property type="entry name" value="LRR_R13L4/SHOC2-like"/>
</dbReference>
<dbReference type="Proteomes" id="UP000015106">
    <property type="component" value="Chromosome 2"/>
</dbReference>
<dbReference type="EnsemblPlants" id="TuG1812G0200006251.01.T01">
    <property type="protein sequence ID" value="TuG1812G0200006251.01.T01.cds280807"/>
    <property type="gene ID" value="TuG1812G0200006251.01"/>
</dbReference>
<accession>A0A8R7TPK0</accession>
<evidence type="ECO:0000259" key="3">
    <source>
        <dbReference type="Pfam" id="PF23598"/>
    </source>
</evidence>
<dbReference type="InterPro" id="IPR032675">
    <property type="entry name" value="LRR_dom_sf"/>
</dbReference>
<reference evidence="4" key="2">
    <citation type="submission" date="2018-03" db="EMBL/GenBank/DDBJ databases">
        <title>The Triticum urartu genome reveals the dynamic nature of wheat genome evolution.</title>
        <authorList>
            <person name="Ling H."/>
            <person name="Ma B."/>
            <person name="Shi X."/>
            <person name="Liu H."/>
            <person name="Dong L."/>
            <person name="Sun H."/>
            <person name="Cao Y."/>
            <person name="Gao Q."/>
            <person name="Zheng S."/>
            <person name="Li Y."/>
            <person name="Yu Y."/>
            <person name="Du H."/>
            <person name="Qi M."/>
            <person name="Li Y."/>
            <person name="Yu H."/>
            <person name="Cui Y."/>
            <person name="Wang N."/>
            <person name="Chen C."/>
            <person name="Wu H."/>
            <person name="Zhao Y."/>
            <person name="Zhang J."/>
            <person name="Li Y."/>
            <person name="Zhou W."/>
            <person name="Zhang B."/>
            <person name="Hu W."/>
            <person name="Eijk M."/>
            <person name="Tang J."/>
            <person name="Witsenboer H."/>
            <person name="Zhao S."/>
            <person name="Li Z."/>
            <person name="Zhang A."/>
            <person name="Wang D."/>
            <person name="Liang C."/>
        </authorList>
    </citation>
    <scope>NUCLEOTIDE SEQUENCE [LARGE SCALE GENOMIC DNA]</scope>
    <source>
        <strain evidence="4">cv. G1812</strain>
    </source>
</reference>
<name>A0A8R7TPK0_TRIUA</name>
<dbReference type="PANTHER" id="PTHR47186:SF49">
    <property type="entry name" value="NB-ARC DOMAIN-CONTAINING PROTEIN"/>
    <property type="match status" value="1"/>
</dbReference>
<organism evidence="4 5">
    <name type="scientific">Triticum urartu</name>
    <name type="common">Red wild einkorn</name>
    <name type="synonym">Crithodium urartu</name>
    <dbReference type="NCBI Taxonomy" id="4572"/>
    <lineage>
        <taxon>Eukaryota</taxon>
        <taxon>Viridiplantae</taxon>
        <taxon>Streptophyta</taxon>
        <taxon>Embryophyta</taxon>
        <taxon>Tracheophyta</taxon>
        <taxon>Spermatophyta</taxon>
        <taxon>Magnoliopsida</taxon>
        <taxon>Liliopsida</taxon>
        <taxon>Poales</taxon>
        <taxon>Poaceae</taxon>
        <taxon>BOP clade</taxon>
        <taxon>Pooideae</taxon>
        <taxon>Triticodae</taxon>
        <taxon>Triticeae</taxon>
        <taxon>Triticinae</taxon>
        <taxon>Triticum</taxon>
    </lineage>
</organism>
<reference evidence="4" key="3">
    <citation type="submission" date="2022-06" db="UniProtKB">
        <authorList>
            <consortium name="EnsemblPlants"/>
        </authorList>
    </citation>
    <scope>IDENTIFICATION</scope>
</reference>
<evidence type="ECO:0000256" key="1">
    <source>
        <dbReference type="ARBA" id="ARBA00022614"/>
    </source>
</evidence>
<keyword evidence="5" id="KW-1185">Reference proteome</keyword>
<evidence type="ECO:0000313" key="4">
    <source>
        <dbReference type="EnsemblPlants" id="TuG1812G0200006251.01.T01.cds280807"/>
    </source>
</evidence>
<keyword evidence="2" id="KW-0677">Repeat</keyword>
<dbReference type="SMART" id="SM00369">
    <property type="entry name" value="LRR_TYP"/>
    <property type="match status" value="3"/>
</dbReference>
<dbReference type="AlphaFoldDB" id="A0A8R7TPK0"/>
<evidence type="ECO:0000313" key="5">
    <source>
        <dbReference type="Proteomes" id="UP000015106"/>
    </source>
</evidence>
<reference evidence="5" key="1">
    <citation type="journal article" date="2013" name="Nature">
        <title>Draft genome of the wheat A-genome progenitor Triticum urartu.</title>
        <authorList>
            <person name="Ling H.Q."/>
            <person name="Zhao S."/>
            <person name="Liu D."/>
            <person name="Wang J."/>
            <person name="Sun H."/>
            <person name="Zhang C."/>
            <person name="Fan H."/>
            <person name="Li D."/>
            <person name="Dong L."/>
            <person name="Tao Y."/>
            <person name="Gao C."/>
            <person name="Wu H."/>
            <person name="Li Y."/>
            <person name="Cui Y."/>
            <person name="Guo X."/>
            <person name="Zheng S."/>
            <person name="Wang B."/>
            <person name="Yu K."/>
            <person name="Liang Q."/>
            <person name="Yang W."/>
            <person name="Lou X."/>
            <person name="Chen J."/>
            <person name="Feng M."/>
            <person name="Jian J."/>
            <person name="Zhang X."/>
            <person name="Luo G."/>
            <person name="Jiang Y."/>
            <person name="Liu J."/>
            <person name="Wang Z."/>
            <person name="Sha Y."/>
            <person name="Zhang B."/>
            <person name="Wu H."/>
            <person name="Tang D."/>
            <person name="Shen Q."/>
            <person name="Xue P."/>
            <person name="Zou S."/>
            <person name="Wang X."/>
            <person name="Liu X."/>
            <person name="Wang F."/>
            <person name="Yang Y."/>
            <person name="An X."/>
            <person name="Dong Z."/>
            <person name="Zhang K."/>
            <person name="Zhang X."/>
            <person name="Luo M.C."/>
            <person name="Dvorak J."/>
            <person name="Tong Y."/>
            <person name="Wang J."/>
            <person name="Yang H."/>
            <person name="Li Z."/>
            <person name="Wang D."/>
            <person name="Zhang A."/>
            <person name="Wang J."/>
        </authorList>
    </citation>
    <scope>NUCLEOTIDE SEQUENCE</scope>
    <source>
        <strain evidence="5">cv. G1812</strain>
    </source>
</reference>
<dbReference type="Gramene" id="TuG1812G0200006251.01.T01">
    <property type="protein sequence ID" value="TuG1812G0200006251.01.T01.cds280807"/>
    <property type="gene ID" value="TuG1812G0200006251.01"/>
</dbReference>
<dbReference type="PANTHER" id="PTHR47186">
    <property type="entry name" value="LEUCINE-RICH REPEAT-CONTAINING PROTEIN 57"/>
    <property type="match status" value="1"/>
</dbReference>
<protein>
    <recommendedName>
        <fullName evidence="3">Disease resistance R13L4/SHOC-2-like LRR domain-containing protein</fullName>
    </recommendedName>
</protein>
<dbReference type="SUPFAM" id="SSF52058">
    <property type="entry name" value="L domain-like"/>
    <property type="match status" value="1"/>
</dbReference>
<keyword evidence="1" id="KW-0433">Leucine-rich repeat</keyword>
<sequence>MTKEEAFVVHKDQVDIRNLLPENNSICRLSIKSTHSELEWTILEKQERLRTLLLIGCKIKPGVALKNFARLRVLDISSKESDWLVDSVCELRHLRYLSFSNTNISRLPGDIHKMRFLQHIHLQSCTKLEKLPDNITKLACLRYLNLRGSNVDVMPRGFGGLTDLRSLHGFPVKMDGDWCTLEELEALSHLRNLSIQGLENVSGSSVAKRAKISNKKRLEYLDLKCYKYKDYEVRQIEVEQQEIIEAVFDELCPSPARLETLLIRRYFGRRLPNWLQSPVATTFKSLKDITLGHITHSTQLPDGFCRIHGLETLRITHAPAIEHVGPDFQTHDGGAAFPNLRKLVWSRLSGWKLWDWEAESKVIAMPALEYLKLRDCKLPRLPPGLASDHRYNLRIIELVELTLLEYVENFPSVVELKVYNCPELKRMSGLSKLRTVHICDCPKLELLEGVLALDSMELDWEHWEVTGPDARCTPKAKGYQQAQDELPRELPQDLVIAR</sequence>
<dbReference type="Gene3D" id="3.80.10.10">
    <property type="entry name" value="Ribonuclease Inhibitor"/>
    <property type="match status" value="1"/>
</dbReference>
<dbReference type="InterPro" id="IPR003591">
    <property type="entry name" value="Leu-rich_rpt_typical-subtyp"/>
</dbReference>
<feature type="domain" description="Disease resistance R13L4/SHOC-2-like LRR" evidence="3">
    <location>
        <begin position="49"/>
        <end position="407"/>
    </location>
</feature>
<evidence type="ECO:0000256" key="2">
    <source>
        <dbReference type="ARBA" id="ARBA00022737"/>
    </source>
</evidence>
<proteinExistence type="predicted"/>
<dbReference type="Pfam" id="PF23598">
    <property type="entry name" value="LRR_14"/>
    <property type="match status" value="1"/>
</dbReference>